<dbReference type="EMBL" id="CP118108">
    <property type="protein sequence ID" value="WDI02984.1"/>
    <property type="molecule type" value="Genomic_DNA"/>
</dbReference>
<keyword evidence="5" id="KW-1185">Reference proteome</keyword>
<dbReference type="AlphaFoldDB" id="A0AAX3N028"/>
<protein>
    <submittedName>
        <fullName evidence="2">Uncharacterized protein</fullName>
    </submittedName>
</protein>
<feature type="region of interest" description="Disordered" evidence="1">
    <location>
        <begin position="1"/>
        <end position="36"/>
    </location>
</feature>
<evidence type="ECO:0000313" key="2">
    <source>
        <dbReference type="EMBL" id="WDH83211.1"/>
    </source>
</evidence>
<gene>
    <name evidence="2" type="ORF">PUW23_02890</name>
    <name evidence="3" type="ORF">PUW25_03050</name>
</gene>
<name>A0AAX3N028_9BACL</name>
<dbReference type="EMBL" id="CP118101">
    <property type="protein sequence ID" value="WDH83211.1"/>
    <property type="molecule type" value="Genomic_DNA"/>
</dbReference>
<sequence>MKDSRELERQLSEMLTEGEPEFGDRKERERQNISPKHEIRIQTQLDPIVEETKKFRSMAKEVDHRYDDYMKKAGLSE</sequence>
<evidence type="ECO:0000256" key="1">
    <source>
        <dbReference type="SAM" id="MobiDB-lite"/>
    </source>
</evidence>
<dbReference type="Proteomes" id="UP001221519">
    <property type="component" value="Chromosome"/>
</dbReference>
<dbReference type="RefSeq" id="WP_177178758.1">
    <property type="nucleotide sequence ID" value="NZ_CP118101.1"/>
</dbReference>
<reference evidence="2 5" key="1">
    <citation type="submission" date="2023-02" db="EMBL/GenBank/DDBJ databases">
        <title>Pathogen: clinical or host-associated sample.</title>
        <authorList>
            <person name="Hergert J."/>
            <person name="Casey R."/>
            <person name="Wagner J."/>
            <person name="Young E.L."/>
            <person name="Oakeson K.F."/>
        </authorList>
    </citation>
    <scope>NUCLEOTIDE SEQUENCE</scope>
    <source>
        <strain evidence="3 5">2022CK-00829</strain>
        <strain evidence="2">2022CK-00830</strain>
    </source>
</reference>
<feature type="compositionally biased region" description="Basic and acidic residues" evidence="1">
    <location>
        <begin position="22"/>
        <end position="36"/>
    </location>
</feature>
<feature type="compositionally biased region" description="Basic and acidic residues" evidence="1">
    <location>
        <begin position="1"/>
        <end position="11"/>
    </location>
</feature>
<evidence type="ECO:0000313" key="4">
    <source>
        <dbReference type="Proteomes" id="UP001220962"/>
    </source>
</evidence>
<organism evidence="2 4">
    <name type="scientific">Paenibacillus urinalis</name>
    <dbReference type="NCBI Taxonomy" id="521520"/>
    <lineage>
        <taxon>Bacteria</taxon>
        <taxon>Bacillati</taxon>
        <taxon>Bacillota</taxon>
        <taxon>Bacilli</taxon>
        <taxon>Bacillales</taxon>
        <taxon>Paenibacillaceae</taxon>
        <taxon>Paenibacillus</taxon>
    </lineage>
</organism>
<evidence type="ECO:0000313" key="3">
    <source>
        <dbReference type="EMBL" id="WDI02984.1"/>
    </source>
</evidence>
<evidence type="ECO:0000313" key="5">
    <source>
        <dbReference type="Proteomes" id="UP001221519"/>
    </source>
</evidence>
<accession>A0AAX3N028</accession>
<dbReference type="Proteomes" id="UP001220962">
    <property type="component" value="Chromosome"/>
</dbReference>
<proteinExistence type="predicted"/>